<evidence type="ECO:0000313" key="2">
    <source>
        <dbReference type="RefSeq" id="XP_020027457.1"/>
    </source>
</evidence>
<sequence length="347" mass="36122">MCAAGQSGRSRHRLDPARPTPRAGRTRTDGREDRPTRGPADLPGRARATSQPPPPDPEAAGPPLAPPPEGPAPSHAPKPTKGRHRILLHSSRPLFGASFKGTKCEIMPAQLQLVLKPGFPDPRAAAATEPEKLARKGKLKKRLRSSSVKAVTGPCPRVPTASHTGGTRQMQSGLEGQRPGQEPSHQQVPSLRPPLPAAGTEDHSGCQVPGLLVVKAQAMGLQPGDAEPQPLASKAGSNGPWLLGPGRGPPALGELPVTHSGFVSRPPLITEAPRTMPTASTRWTVLLSPHARVTCGLPLPGPRETPAGAAPAGLQTRRLKARKPGLQGPNLSPSDASESPVSPTASR</sequence>
<feature type="compositionally biased region" description="Polar residues" evidence="1">
    <location>
        <begin position="329"/>
        <end position="347"/>
    </location>
</feature>
<reference evidence="2" key="1">
    <citation type="submission" date="2025-08" db="UniProtKB">
        <authorList>
            <consortium name="RefSeq"/>
        </authorList>
    </citation>
    <scope>IDENTIFICATION</scope>
    <source>
        <tissue evidence="2">Leukocyte</tissue>
    </source>
</reference>
<name>A0A8B7V7W2_CASCN</name>
<dbReference type="KEGG" id="ccan:109691700"/>
<evidence type="ECO:0000256" key="1">
    <source>
        <dbReference type="SAM" id="MobiDB-lite"/>
    </source>
</evidence>
<protein>
    <submittedName>
        <fullName evidence="2">Proline-rich protein 2-like</fullName>
    </submittedName>
</protein>
<feature type="region of interest" description="Disordered" evidence="1">
    <location>
        <begin position="1"/>
        <end position="89"/>
    </location>
</feature>
<proteinExistence type="predicted"/>
<gene>
    <name evidence="2" type="primary">LOC109691700</name>
</gene>
<feature type="compositionally biased region" description="Polar residues" evidence="1">
    <location>
        <begin position="161"/>
        <end position="174"/>
    </location>
</feature>
<feature type="region of interest" description="Disordered" evidence="1">
    <location>
        <begin position="119"/>
        <end position="204"/>
    </location>
</feature>
<feature type="region of interest" description="Disordered" evidence="1">
    <location>
        <begin position="223"/>
        <end position="258"/>
    </location>
</feature>
<feature type="compositionally biased region" description="Basic residues" evidence="1">
    <location>
        <begin position="135"/>
        <end position="144"/>
    </location>
</feature>
<feature type="region of interest" description="Disordered" evidence="1">
    <location>
        <begin position="297"/>
        <end position="347"/>
    </location>
</feature>
<feature type="compositionally biased region" description="Basic and acidic residues" evidence="1">
    <location>
        <begin position="26"/>
        <end position="36"/>
    </location>
</feature>
<feature type="compositionally biased region" description="Pro residues" evidence="1">
    <location>
        <begin position="63"/>
        <end position="76"/>
    </location>
</feature>
<feature type="compositionally biased region" description="Low complexity" evidence="1">
    <location>
        <begin position="239"/>
        <end position="256"/>
    </location>
</feature>
<accession>A0A8B7V7W2</accession>
<dbReference type="RefSeq" id="XP_020027457.1">
    <property type="nucleotide sequence ID" value="XM_020171868.1"/>
</dbReference>
<organism evidence="2">
    <name type="scientific">Castor canadensis</name>
    <name type="common">American beaver</name>
    <dbReference type="NCBI Taxonomy" id="51338"/>
    <lineage>
        <taxon>Eukaryota</taxon>
        <taxon>Metazoa</taxon>
        <taxon>Chordata</taxon>
        <taxon>Craniata</taxon>
        <taxon>Vertebrata</taxon>
        <taxon>Euteleostomi</taxon>
        <taxon>Mammalia</taxon>
        <taxon>Eutheria</taxon>
        <taxon>Euarchontoglires</taxon>
        <taxon>Glires</taxon>
        <taxon>Rodentia</taxon>
        <taxon>Castorimorpha</taxon>
        <taxon>Castoridae</taxon>
        <taxon>Castor</taxon>
    </lineage>
</organism>
<feature type="compositionally biased region" description="Basic residues" evidence="1">
    <location>
        <begin position="78"/>
        <end position="87"/>
    </location>
</feature>
<dbReference type="AlphaFoldDB" id="A0A8B7V7W2"/>